<evidence type="ECO:0000313" key="2">
    <source>
        <dbReference type="EMBL" id="KAK0750297.1"/>
    </source>
</evidence>
<dbReference type="Gene3D" id="3.40.50.150">
    <property type="entry name" value="Vaccinia Virus protein VP39"/>
    <property type="match status" value="1"/>
</dbReference>
<protein>
    <submittedName>
        <fullName evidence="2">S-adenosyl-L-methionine-dependent methyltransferase</fullName>
    </submittedName>
</protein>
<dbReference type="EMBL" id="JAUKUD010000003">
    <property type="protein sequence ID" value="KAK0750297.1"/>
    <property type="molecule type" value="Genomic_DNA"/>
</dbReference>
<evidence type="ECO:0000313" key="3">
    <source>
        <dbReference type="Proteomes" id="UP001172155"/>
    </source>
</evidence>
<keyword evidence="2" id="KW-0489">Methyltransferase</keyword>
<accession>A0AA40F318</accession>
<dbReference type="InterPro" id="IPR029063">
    <property type="entry name" value="SAM-dependent_MTases_sf"/>
</dbReference>
<dbReference type="GO" id="GO:0032259">
    <property type="term" value="P:methylation"/>
    <property type="evidence" value="ECO:0007669"/>
    <property type="project" value="UniProtKB-KW"/>
</dbReference>
<dbReference type="Pfam" id="PF22893">
    <property type="entry name" value="ULD_2"/>
    <property type="match status" value="1"/>
</dbReference>
<evidence type="ECO:0000259" key="1">
    <source>
        <dbReference type="Pfam" id="PF22893"/>
    </source>
</evidence>
<dbReference type="PANTHER" id="PTHR38886:SF1">
    <property type="entry name" value="NACHT-NTPASE AND P-LOOP NTPASES N-TERMINAL DOMAIN-CONTAINING PROTEIN"/>
    <property type="match status" value="1"/>
</dbReference>
<feature type="domain" description="Ubiquitin-like" evidence="1">
    <location>
        <begin position="238"/>
        <end position="320"/>
    </location>
</feature>
<comment type="caution">
    <text evidence="2">The sequence shown here is derived from an EMBL/GenBank/DDBJ whole genome shotgun (WGS) entry which is preliminary data.</text>
</comment>
<proteinExistence type="predicted"/>
<dbReference type="CDD" id="cd02440">
    <property type="entry name" value="AdoMet_MTases"/>
    <property type="match status" value="1"/>
</dbReference>
<keyword evidence="3" id="KW-1185">Reference proteome</keyword>
<name>A0AA40F318_9PEZI</name>
<dbReference type="AlphaFoldDB" id="A0AA40F318"/>
<organism evidence="2 3">
    <name type="scientific">Schizothecium vesticola</name>
    <dbReference type="NCBI Taxonomy" id="314040"/>
    <lineage>
        <taxon>Eukaryota</taxon>
        <taxon>Fungi</taxon>
        <taxon>Dikarya</taxon>
        <taxon>Ascomycota</taxon>
        <taxon>Pezizomycotina</taxon>
        <taxon>Sordariomycetes</taxon>
        <taxon>Sordariomycetidae</taxon>
        <taxon>Sordariales</taxon>
        <taxon>Schizotheciaceae</taxon>
        <taxon>Schizothecium</taxon>
    </lineage>
</organism>
<gene>
    <name evidence="2" type="ORF">B0T18DRAFT_389740</name>
</gene>
<dbReference type="Proteomes" id="UP001172155">
    <property type="component" value="Unassembled WGS sequence"/>
</dbReference>
<dbReference type="PANTHER" id="PTHR38886">
    <property type="entry name" value="SESA DOMAIN-CONTAINING PROTEIN"/>
    <property type="match status" value="1"/>
</dbReference>
<dbReference type="Pfam" id="PF13489">
    <property type="entry name" value="Methyltransf_23"/>
    <property type="match status" value="1"/>
</dbReference>
<keyword evidence="2" id="KW-0808">Transferase</keyword>
<reference evidence="2" key="1">
    <citation type="submission" date="2023-06" db="EMBL/GenBank/DDBJ databases">
        <title>Genome-scale phylogeny and comparative genomics of the fungal order Sordariales.</title>
        <authorList>
            <consortium name="Lawrence Berkeley National Laboratory"/>
            <person name="Hensen N."/>
            <person name="Bonometti L."/>
            <person name="Westerberg I."/>
            <person name="Brannstrom I.O."/>
            <person name="Guillou S."/>
            <person name="Cros-Aarteil S."/>
            <person name="Calhoun S."/>
            <person name="Haridas S."/>
            <person name="Kuo A."/>
            <person name="Mondo S."/>
            <person name="Pangilinan J."/>
            <person name="Riley R."/>
            <person name="LaButti K."/>
            <person name="Andreopoulos B."/>
            <person name="Lipzen A."/>
            <person name="Chen C."/>
            <person name="Yanf M."/>
            <person name="Daum C."/>
            <person name="Ng V."/>
            <person name="Clum A."/>
            <person name="Steindorff A."/>
            <person name="Ohm R."/>
            <person name="Martin F."/>
            <person name="Silar P."/>
            <person name="Natvig D."/>
            <person name="Lalanne C."/>
            <person name="Gautier V."/>
            <person name="Ament-velasquez S.L."/>
            <person name="Kruys A."/>
            <person name="Hutchinson M.I."/>
            <person name="Powell A.J."/>
            <person name="Barry K."/>
            <person name="Miller A.N."/>
            <person name="Grigoriev I.V."/>
            <person name="Debuchy R."/>
            <person name="Gladieux P."/>
            <person name="Thoren M.H."/>
            <person name="Johannesson H."/>
        </authorList>
    </citation>
    <scope>NUCLEOTIDE SEQUENCE</scope>
    <source>
        <strain evidence="2">SMH3187-1</strain>
    </source>
</reference>
<sequence length="734" mass="82094">MSITFGAVGDIISVCLLVKDLVDLLDNSHGSPGEFRSLIRELASLERSLLRVDIACRTQETHPELGGLCSAAQQAVQECQTSLNDLSARIQKYVAHFGEGGSGNAIKDAGMKLRWHIREKEAIVKFRNTIAAHTSALNMLLASVTVLADMGQALQVENRKQEDMLRELQEGQQSQLSFIFGWRATIKKILQSFGNLQRTCMEMRDLIRKLLTGNKDILKSLRAIESGLPSSLERSLIQEPFILEDAIGRVAPVSLQFIDSWDAFQAVLQIRFRGIQGADKVQNREYTLQDRARGFEITRVRPWQSAFLPGQRVDMSLIFEQLASTAEDEGQQAQKQFQRTTLPRKRTAEDFQASISQFKRVCLVTPHPRFRQPKLAIRQESNGSMLPIPGIQQPSAVMDTQHGGASAASNGGLRSISHGEKRVSATQTTPCEGHRIQPILPQLPGLSLGSNKLGGIAEVYGRDLYFLPNNDIGAERLDDLHYLSMLLHGDKLYLAPLDSPCSILDVGSGTGMWAFDMAEKNPGAAVLGVDLFLDPQPFGQPPNFSWEIDDVEQPWMIRPNSLDFVHIRDMDGAIQNWPNLMKEAYRSLKPGGWIEVKDIIWAYASDDDTVTPEYAPLRMMETVRQAMTALNVEFHLADKHAERLADAGFVDIGQQKQKVPVGSWPQEPKMKEVGSYAMLVACTGVQDVMLAPLRQVLGWNREQIQMLADLVRKDLRNRSIHAYVWSYAFWARKP</sequence>
<dbReference type="GO" id="GO:0008168">
    <property type="term" value="F:methyltransferase activity"/>
    <property type="evidence" value="ECO:0007669"/>
    <property type="project" value="UniProtKB-KW"/>
</dbReference>
<dbReference type="InterPro" id="IPR054464">
    <property type="entry name" value="ULD_fung"/>
</dbReference>
<dbReference type="SUPFAM" id="SSF53335">
    <property type="entry name" value="S-adenosyl-L-methionine-dependent methyltransferases"/>
    <property type="match status" value="1"/>
</dbReference>